<evidence type="ECO:0000313" key="1">
    <source>
        <dbReference type="WBParaSite" id="MCU_007822-RA"/>
    </source>
</evidence>
<dbReference type="AlphaFoldDB" id="A0A5K3FF22"/>
<sequence length="67" mass="7425">MAGFFATAYAPPASSRANSAAFLPSCAQTLHPRKTRRSTWELAVDTKLRGHVDQINPSKRRQPSEIE</sequence>
<reference evidence="1" key="1">
    <citation type="submission" date="2019-11" db="UniProtKB">
        <authorList>
            <consortium name="WormBaseParasite"/>
        </authorList>
    </citation>
    <scope>IDENTIFICATION</scope>
</reference>
<name>A0A5K3FF22_MESCO</name>
<accession>A0A5K3FF22</accession>
<dbReference type="WBParaSite" id="MCU_007822-RA">
    <property type="protein sequence ID" value="MCU_007822-RA"/>
    <property type="gene ID" value="MCU_007822"/>
</dbReference>
<proteinExistence type="predicted"/>
<protein>
    <submittedName>
        <fullName evidence="1">Secreted protein</fullName>
    </submittedName>
</protein>
<organism evidence="1">
    <name type="scientific">Mesocestoides corti</name>
    <name type="common">Flatworm</name>
    <dbReference type="NCBI Taxonomy" id="53468"/>
    <lineage>
        <taxon>Eukaryota</taxon>
        <taxon>Metazoa</taxon>
        <taxon>Spiralia</taxon>
        <taxon>Lophotrochozoa</taxon>
        <taxon>Platyhelminthes</taxon>
        <taxon>Cestoda</taxon>
        <taxon>Eucestoda</taxon>
        <taxon>Cyclophyllidea</taxon>
        <taxon>Mesocestoididae</taxon>
        <taxon>Mesocestoides</taxon>
    </lineage>
</organism>